<keyword evidence="2" id="KW-1185">Reference proteome</keyword>
<evidence type="ECO:0000313" key="1">
    <source>
        <dbReference type="EMBL" id="UTI63812.1"/>
    </source>
</evidence>
<proteinExistence type="predicted"/>
<name>A0ABY5DSL6_9ACTN</name>
<dbReference type="Proteomes" id="UP001056035">
    <property type="component" value="Chromosome"/>
</dbReference>
<sequence>MNTYLRASRSLTSPRVKPATAISIATRRAPSEIGAALSSAGSVSGAAVAPASADGSVGR</sequence>
<protein>
    <submittedName>
        <fullName evidence="1">Uncharacterized protein</fullName>
    </submittedName>
</protein>
<reference evidence="1 2" key="1">
    <citation type="submission" date="2022-06" db="EMBL/GenBank/DDBJ databases">
        <title>Paraconexibacter antarcticus.</title>
        <authorList>
            <person name="Kim C.S."/>
        </authorList>
    </citation>
    <scope>NUCLEOTIDE SEQUENCE [LARGE SCALE GENOMIC DNA]</scope>
    <source>
        <strain evidence="1 2">02-257</strain>
    </source>
</reference>
<accession>A0ABY5DSL6</accession>
<organism evidence="1 2">
    <name type="scientific">Paraconexibacter antarcticus</name>
    <dbReference type="NCBI Taxonomy" id="2949664"/>
    <lineage>
        <taxon>Bacteria</taxon>
        <taxon>Bacillati</taxon>
        <taxon>Actinomycetota</taxon>
        <taxon>Thermoleophilia</taxon>
        <taxon>Solirubrobacterales</taxon>
        <taxon>Paraconexibacteraceae</taxon>
        <taxon>Paraconexibacter</taxon>
    </lineage>
</organism>
<dbReference type="RefSeq" id="WP_254570533.1">
    <property type="nucleotide sequence ID" value="NZ_CP098502.1"/>
</dbReference>
<gene>
    <name evidence="1" type="ORF">NBH00_21015</name>
</gene>
<evidence type="ECO:0000313" key="2">
    <source>
        <dbReference type="Proteomes" id="UP001056035"/>
    </source>
</evidence>
<dbReference type="EMBL" id="CP098502">
    <property type="protein sequence ID" value="UTI63812.1"/>
    <property type="molecule type" value="Genomic_DNA"/>
</dbReference>